<dbReference type="AlphaFoldDB" id="A0A2W4UJ64"/>
<dbReference type="GO" id="GO:0016740">
    <property type="term" value="F:transferase activity"/>
    <property type="evidence" value="ECO:0007669"/>
    <property type="project" value="UniProtKB-KW"/>
</dbReference>
<protein>
    <submittedName>
        <fullName evidence="1">Glycosyl transferase family 1</fullName>
    </submittedName>
</protein>
<keyword evidence="1" id="KW-0808">Transferase</keyword>
<accession>A0A2W4UJ64</accession>
<dbReference type="Proteomes" id="UP000249354">
    <property type="component" value="Unassembled WGS sequence"/>
</dbReference>
<gene>
    <name evidence="1" type="ORF">DCF25_08855</name>
</gene>
<comment type="caution">
    <text evidence="1">The sequence shown here is derived from an EMBL/GenBank/DDBJ whole genome shotgun (WGS) entry which is preliminary data.</text>
</comment>
<dbReference type="EMBL" id="QBMC01000046">
    <property type="protein sequence ID" value="PZO19287.1"/>
    <property type="molecule type" value="Genomic_DNA"/>
</dbReference>
<reference evidence="2" key="1">
    <citation type="submission" date="2018-04" db="EMBL/GenBank/DDBJ databases">
        <authorList>
            <person name="Cornet L."/>
        </authorList>
    </citation>
    <scope>NUCLEOTIDE SEQUENCE [LARGE SCALE GENOMIC DNA]</scope>
</reference>
<dbReference type="SUPFAM" id="SSF53756">
    <property type="entry name" value="UDP-Glycosyltransferase/glycogen phosphorylase"/>
    <property type="match status" value="1"/>
</dbReference>
<organism evidence="1 2">
    <name type="scientific">Leptolyngbya foveolarum</name>
    <dbReference type="NCBI Taxonomy" id="47253"/>
    <lineage>
        <taxon>Bacteria</taxon>
        <taxon>Bacillati</taxon>
        <taxon>Cyanobacteriota</taxon>
        <taxon>Cyanophyceae</taxon>
        <taxon>Leptolyngbyales</taxon>
        <taxon>Leptolyngbyaceae</taxon>
        <taxon>Leptolyngbya group</taxon>
        <taxon>Leptolyngbya</taxon>
    </lineage>
</organism>
<reference evidence="1 2" key="2">
    <citation type="submission" date="2018-06" db="EMBL/GenBank/DDBJ databases">
        <title>Metagenomic assembly of (sub)arctic Cyanobacteria and their associated microbiome from non-axenic cultures.</title>
        <authorList>
            <person name="Baurain D."/>
        </authorList>
    </citation>
    <scope>NUCLEOTIDE SEQUENCE [LARGE SCALE GENOMIC DNA]</scope>
    <source>
        <strain evidence="1">ULC129bin1</strain>
    </source>
</reference>
<dbReference type="Pfam" id="PF13692">
    <property type="entry name" value="Glyco_trans_1_4"/>
    <property type="match status" value="1"/>
</dbReference>
<evidence type="ECO:0000313" key="1">
    <source>
        <dbReference type="EMBL" id="PZO19287.1"/>
    </source>
</evidence>
<proteinExistence type="predicted"/>
<dbReference type="Gene3D" id="3.40.50.2000">
    <property type="entry name" value="Glycogen Phosphorylase B"/>
    <property type="match status" value="1"/>
</dbReference>
<sequence>MAKILILIGAHLCTAPRPQKEADALTDAGHDVTIRGVWFNEDLAFRDQSIAKHRPWKFEPALDFRPQRRFTNLRVRLKTRLAKELYQKLGLFSPYLLGYGALALLRVARKANADLTIVHSEAGLWVGSRLLDEGFCVGVDFEDWFSEDLLLEDRVTRPVAYIKDLENKLLKHCEYCLTTSHAMAKAMSQATNSEMPIAVYNAFPWSEREYIDGQIKDRRNPDLLSIHWFSQTIGSGRGLETLMAALPYLTHPVEVHLRGNYPESSRQWLEPQIPKAWRQYIFIHPTVPNRELLSRIAEHDIGLALEPSNVLSTDLTISNKLFQYLQAGLAVVATDTSGQQEVFSQFPDCGALIPCQSPKALADAINTFLLNGDRLRSAKSAALVAAQALSWEQQSNRILDAVEGII</sequence>
<evidence type="ECO:0000313" key="2">
    <source>
        <dbReference type="Proteomes" id="UP000249354"/>
    </source>
</evidence>
<name>A0A2W4UJ64_9CYAN</name>